<feature type="domain" description="PH" evidence="2">
    <location>
        <begin position="49"/>
        <end position="148"/>
    </location>
</feature>
<dbReference type="InterPro" id="IPR001849">
    <property type="entry name" value="PH_domain"/>
</dbReference>
<evidence type="ECO:0000259" key="2">
    <source>
        <dbReference type="PROSITE" id="PS50003"/>
    </source>
</evidence>
<accession>A0A8W8JJM1</accession>
<dbReference type="Proteomes" id="UP000005408">
    <property type="component" value="Unassembled WGS sequence"/>
</dbReference>
<dbReference type="EnsemblMetazoa" id="G18987.1">
    <property type="protein sequence ID" value="G18987.1:cds"/>
    <property type="gene ID" value="G18987"/>
</dbReference>
<proteinExistence type="predicted"/>
<evidence type="ECO:0000313" key="4">
    <source>
        <dbReference type="Proteomes" id="UP000005408"/>
    </source>
</evidence>
<evidence type="ECO:0000313" key="3">
    <source>
        <dbReference type="EnsemblMetazoa" id="G18987.1:cds"/>
    </source>
</evidence>
<keyword evidence="4" id="KW-1185">Reference proteome</keyword>
<dbReference type="PANTHER" id="PTHR12844:SF42">
    <property type="entry name" value="CONNECTOR ENHANCER OF KSR PROTEIN CNK"/>
    <property type="match status" value="1"/>
</dbReference>
<dbReference type="InterPro" id="IPR051566">
    <property type="entry name" value="CNKSR"/>
</dbReference>
<feature type="region of interest" description="Disordered" evidence="1">
    <location>
        <begin position="148"/>
        <end position="195"/>
    </location>
</feature>
<dbReference type="OrthoDB" id="6159396at2759"/>
<dbReference type="SMART" id="SM00233">
    <property type="entry name" value="PH"/>
    <property type="match status" value="1"/>
</dbReference>
<name>A0A8W8JJM1_MAGGI</name>
<dbReference type="Pfam" id="PF00169">
    <property type="entry name" value="PH"/>
    <property type="match status" value="1"/>
</dbReference>
<dbReference type="SUPFAM" id="SSF50729">
    <property type="entry name" value="PH domain-like"/>
    <property type="match status" value="1"/>
</dbReference>
<dbReference type="PANTHER" id="PTHR12844">
    <property type="entry name" value="CONNECTOR ENCHANCER OF KINASE SUPPRESSOR OF RAS"/>
    <property type="match status" value="1"/>
</dbReference>
<organism evidence="3 4">
    <name type="scientific">Magallana gigas</name>
    <name type="common">Pacific oyster</name>
    <name type="synonym">Crassostrea gigas</name>
    <dbReference type="NCBI Taxonomy" id="29159"/>
    <lineage>
        <taxon>Eukaryota</taxon>
        <taxon>Metazoa</taxon>
        <taxon>Spiralia</taxon>
        <taxon>Lophotrochozoa</taxon>
        <taxon>Mollusca</taxon>
        <taxon>Bivalvia</taxon>
        <taxon>Autobranchia</taxon>
        <taxon>Pteriomorphia</taxon>
        <taxon>Ostreida</taxon>
        <taxon>Ostreoidea</taxon>
        <taxon>Ostreidae</taxon>
        <taxon>Magallana</taxon>
    </lineage>
</organism>
<protein>
    <recommendedName>
        <fullName evidence="2">PH domain-containing protein</fullName>
    </recommendedName>
</protein>
<dbReference type="InterPro" id="IPR011993">
    <property type="entry name" value="PH-like_dom_sf"/>
</dbReference>
<dbReference type="PROSITE" id="PS50003">
    <property type="entry name" value="PH_DOMAIN"/>
    <property type="match status" value="1"/>
</dbReference>
<dbReference type="AlphaFoldDB" id="A0A8W8JJM1"/>
<evidence type="ECO:0000256" key="1">
    <source>
        <dbReference type="SAM" id="MobiDB-lite"/>
    </source>
</evidence>
<sequence length="283" mass="32753">MYQNQSYKVTVVGGVVHKNPLEKESAVVMRSRSKVKHANRRVSCKDLGSGDCEGWLYKRQGGRRLLADDWVKRWCVIKNHYMYIYETTEDLKAEVLLHLPAFQISPAPEVKTEHFAFKVHHSGTTFVFASERQNDMIKWMNKMRDSTKYTDKRTEASEQDGFYSESSDEEYSNKDSSKSTEPNTGSAISRGSNGLSHLMDNIHREQLSFDGKNKRKQRTSAILPITNTLHNDYIEAEKRKLSLLRTLKAKEIELQEIEAILQSRNIKESLRGYKDMLLEVIWV</sequence>
<feature type="compositionally biased region" description="Polar residues" evidence="1">
    <location>
        <begin position="179"/>
        <end position="195"/>
    </location>
</feature>
<dbReference type="Gene3D" id="2.30.29.30">
    <property type="entry name" value="Pleckstrin-homology domain (PH domain)/Phosphotyrosine-binding domain (PTB)"/>
    <property type="match status" value="1"/>
</dbReference>
<reference evidence="3" key="1">
    <citation type="submission" date="2022-08" db="UniProtKB">
        <authorList>
            <consortium name="EnsemblMetazoa"/>
        </authorList>
    </citation>
    <scope>IDENTIFICATION</scope>
    <source>
        <strain evidence="3">05x7-T-G4-1.051#20</strain>
    </source>
</reference>